<evidence type="ECO:0000256" key="1">
    <source>
        <dbReference type="ARBA" id="ARBA00004613"/>
    </source>
</evidence>
<keyword evidence="5" id="KW-0325">Glycoprotein</keyword>
<sequence>EAVRLFADITEKLNEAEKFCKQLLKTEWEGCKACLEWSCIKFYTNSCSQLDLQTFVVELSQKESLFSQMMSDVSTLFNQSVAFLKNFHNGFNDSFQNYFLSNFNKLDINTSTMMPERDPVVISDYFEHWDFSGLLQSLYEFGQSVFETMTDVFILMYKKFSESPVHLRALPSKILCNELQNASECLLFQKRCQLCYESVMKDCPDVIELHLKTETAFKLVNVSRQQYEDVVQLLQQHTDETYNLVSQMKGEFGWVTEDTNITSGMDTIFNIER</sequence>
<dbReference type="EMBL" id="WNTK01000008">
    <property type="protein sequence ID" value="KAG9479010.1"/>
    <property type="molecule type" value="Genomic_DNA"/>
</dbReference>
<evidence type="ECO:0000256" key="5">
    <source>
        <dbReference type="ARBA" id="ARBA00023180"/>
    </source>
</evidence>
<protein>
    <recommendedName>
        <fullName evidence="6">Clusterin C-terminal domain-containing protein</fullName>
    </recommendedName>
</protein>
<keyword evidence="8" id="KW-1185">Reference proteome</keyword>
<evidence type="ECO:0000313" key="8">
    <source>
        <dbReference type="Proteomes" id="UP000770717"/>
    </source>
</evidence>
<gene>
    <name evidence="7" type="ORF">GDO78_012598</name>
</gene>
<dbReference type="AlphaFoldDB" id="A0A8J6F257"/>
<dbReference type="GO" id="GO:0005634">
    <property type="term" value="C:nucleus"/>
    <property type="evidence" value="ECO:0007669"/>
    <property type="project" value="TreeGrafter"/>
</dbReference>
<comment type="caution">
    <text evidence="7">The sequence shown here is derived from an EMBL/GenBank/DDBJ whole genome shotgun (WGS) entry which is preliminary data.</text>
</comment>
<evidence type="ECO:0000256" key="2">
    <source>
        <dbReference type="ARBA" id="ARBA00010069"/>
    </source>
</evidence>
<comment type="subcellular location">
    <subcellularLocation>
        <location evidence="1">Secreted</location>
    </subcellularLocation>
</comment>
<evidence type="ECO:0000256" key="3">
    <source>
        <dbReference type="ARBA" id="ARBA00022525"/>
    </source>
</evidence>
<dbReference type="InterPro" id="IPR016015">
    <property type="entry name" value="Clusterin_C"/>
</dbReference>
<feature type="domain" description="Clusterin C-terminal" evidence="6">
    <location>
        <begin position="121"/>
        <end position="273"/>
    </location>
</feature>
<evidence type="ECO:0000256" key="4">
    <source>
        <dbReference type="ARBA" id="ARBA00023157"/>
    </source>
</evidence>
<dbReference type="OrthoDB" id="9894485at2759"/>
<name>A0A8J6F257_ELECQ</name>
<dbReference type="SMART" id="SM00035">
    <property type="entry name" value="CLa"/>
    <property type="match status" value="1"/>
</dbReference>
<dbReference type="PANTHER" id="PTHR10970:SF2">
    <property type="entry name" value="CLUSTERIN-LIKE PROTEIN 1"/>
    <property type="match status" value="1"/>
</dbReference>
<organism evidence="7 8">
    <name type="scientific">Eleutherodactylus coqui</name>
    <name type="common">Puerto Rican coqui</name>
    <dbReference type="NCBI Taxonomy" id="57060"/>
    <lineage>
        <taxon>Eukaryota</taxon>
        <taxon>Metazoa</taxon>
        <taxon>Chordata</taxon>
        <taxon>Craniata</taxon>
        <taxon>Vertebrata</taxon>
        <taxon>Euteleostomi</taxon>
        <taxon>Amphibia</taxon>
        <taxon>Batrachia</taxon>
        <taxon>Anura</taxon>
        <taxon>Neobatrachia</taxon>
        <taxon>Hyloidea</taxon>
        <taxon>Eleutherodactylidae</taxon>
        <taxon>Eleutherodactylinae</taxon>
        <taxon>Eleutherodactylus</taxon>
        <taxon>Eleutherodactylus</taxon>
    </lineage>
</organism>
<dbReference type="Proteomes" id="UP000770717">
    <property type="component" value="Unassembled WGS sequence"/>
</dbReference>
<feature type="non-terminal residue" evidence="7">
    <location>
        <position position="1"/>
    </location>
</feature>
<reference evidence="7" key="1">
    <citation type="thesis" date="2020" institute="ProQuest LLC" country="789 East Eisenhower Parkway, Ann Arbor, MI, USA">
        <title>Comparative Genomics and Chromosome Evolution.</title>
        <authorList>
            <person name="Mudd A.B."/>
        </authorList>
    </citation>
    <scope>NUCLEOTIDE SEQUENCE</scope>
    <source>
        <strain evidence="7">HN-11 Male</strain>
        <tissue evidence="7">Kidney and liver</tissue>
    </source>
</reference>
<evidence type="ECO:0000259" key="6">
    <source>
        <dbReference type="SMART" id="SM00035"/>
    </source>
</evidence>
<proteinExistence type="inferred from homology"/>
<dbReference type="GO" id="GO:0005615">
    <property type="term" value="C:extracellular space"/>
    <property type="evidence" value="ECO:0007669"/>
    <property type="project" value="TreeGrafter"/>
</dbReference>
<dbReference type="Pfam" id="PF01093">
    <property type="entry name" value="Clusterin"/>
    <property type="match status" value="2"/>
</dbReference>
<dbReference type="InterPro" id="IPR000753">
    <property type="entry name" value="Clusterin-like"/>
</dbReference>
<keyword evidence="3" id="KW-0964">Secreted</keyword>
<feature type="non-terminal residue" evidence="7">
    <location>
        <position position="273"/>
    </location>
</feature>
<accession>A0A8J6F257</accession>
<dbReference type="PANTHER" id="PTHR10970">
    <property type="entry name" value="CLUSTERIN"/>
    <property type="match status" value="1"/>
</dbReference>
<keyword evidence="4" id="KW-1015">Disulfide bond</keyword>
<evidence type="ECO:0000313" key="7">
    <source>
        <dbReference type="EMBL" id="KAG9479010.1"/>
    </source>
</evidence>
<dbReference type="GO" id="GO:0051787">
    <property type="term" value="F:misfolded protein binding"/>
    <property type="evidence" value="ECO:0007669"/>
    <property type="project" value="TreeGrafter"/>
</dbReference>
<comment type="similarity">
    <text evidence="2">Belongs to the clusterin family.</text>
</comment>